<proteinExistence type="predicted"/>
<comment type="caution">
    <text evidence="1">The sequence shown here is derived from an EMBL/GenBank/DDBJ whole genome shotgun (WGS) entry which is preliminary data.</text>
</comment>
<sequence>MRVDDRAPPLAVDLRNCCGALFDSRLFASGLSAIGRTTSQRLGPSTVLKTAV</sequence>
<gene>
    <name evidence="1" type="ORF">I553_5586</name>
</gene>
<name>X7ZUV6_MYCXE</name>
<dbReference type="EMBL" id="JAOB01000069">
    <property type="protein sequence ID" value="EUA23397.1"/>
    <property type="molecule type" value="Genomic_DNA"/>
</dbReference>
<organism evidence="1">
    <name type="scientific">Mycobacterium xenopi 4042</name>
    <dbReference type="NCBI Taxonomy" id="1299334"/>
    <lineage>
        <taxon>Bacteria</taxon>
        <taxon>Bacillati</taxon>
        <taxon>Actinomycetota</taxon>
        <taxon>Actinomycetes</taxon>
        <taxon>Mycobacteriales</taxon>
        <taxon>Mycobacteriaceae</taxon>
        <taxon>Mycobacterium</taxon>
    </lineage>
</organism>
<accession>X7ZUV6</accession>
<protein>
    <submittedName>
        <fullName evidence="1">Uncharacterized protein</fullName>
    </submittedName>
</protein>
<reference evidence="1" key="1">
    <citation type="submission" date="2014-01" db="EMBL/GenBank/DDBJ databases">
        <authorList>
            <person name="Brown-Elliot B."/>
            <person name="Wallace R."/>
            <person name="Lenaerts A."/>
            <person name="Ordway D."/>
            <person name="DeGroote M.A."/>
            <person name="Parker T."/>
            <person name="Sizemore C."/>
            <person name="Tallon L.J."/>
            <person name="Sadzewicz L.K."/>
            <person name="Sengamalay N."/>
            <person name="Fraser C.M."/>
            <person name="Hine E."/>
            <person name="Shefchek K.A."/>
            <person name="Das S.P."/>
            <person name="Tettelin H."/>
        </authorList>
    </citation>
    <scope>NUCLEOTIDE SEQUENCE [LARGE SCALE GENOMIC DNA]</scope>
    <source>
        <strain evidence="1">4042</strain>
    </source>
</reference>
<evidence type="ECO:0000313" key="1">
    <source>
        <dbReference type="EMBL" id="EUA23397.1"/>
    </source>
</evidence>
<dbReference type="AlphaFoldDB" id="X7ZUV6"/>